<dbReference type="Proteomes" id="UP000298061">
    <property type="component" value="Unassembled WGS sequence"/>
</dbReference>
<sequence length="189" mass="20635">MSTSSQSSAPDASHDTLSQHLNTVFAPLEFPPELARRVLTHLSHKDAKRGGHSARLAFMGRRVLEAYLMLFLHSCPPSKSVSKAPDYATVASRALNTYILGEHVAPHWNLGSVVRWHPTRDSIGTGPNDLRSIGLFKGGSTAHRLFHTRLLPHILLPGKPEGLLDTYHVRAHEVLKQMGGPQGPLAPPS</sequence>
<feature type="domain" description="RNase III" evidence="1">
    <location>
        <begin position="32"/>
        <end position="124"/>
    </location>
</feature>
<dbReference type="EMBL" id="SFCI01000709">
    <property type="protein sequence ID" value="TFY78307.1"/>
    <property type="molecule type" value="Genomic_DNA"/>
</dbReference>
<protein>
    <recommendedName>
        <fullName evidence="1">RNase III domain-containing protein</fullName>
    </recommendedName>
</protein>
<dbReference type="Pfam" id="PF14622">
    <property type="entry name" value="Ribonucleas_3_3"/>
    <property type="match status" value="1"/>
</dbReference>
<dbReference type="GO" id="GO:0005762">
    <property type="term" value="C:mitochondrial large ribosomal subunit"/>
    <property type="evidence" value="ECO:0007669"/>
    <property type="project" value="InterPro"/>
</dbReference>
<dbReference type="PANTHER" id="PTHR28160">
    <property type="entry name" value="54S RIBOSOMAL PROTEIN L15, MITOCHONDRIAL"/>
    <property type="match status" value="1"/>
</dbReference>
<accession>A0A4Y9ZW66</accession>
<comment type="caution">
    <text evidence="2">The sequence shown here is derived from an EMBL/GenBank/DDBJ whole genome shotgun (WGS) entry which is preliminary data.</text>
</comment>
<evidence type="ECO:0000313" key="2">
    <source>
        <dbReference type="EMBL" id="TFY78307.1"/>
    </source>
</evidence>
<dbReference type="Gene3D" id="1.10.1520.10">
    <property type="entry name" value="Ribonuclease III domain"/>
    <property type="match status" value="1"/>
</dbReference>
<dbReference type="InterPro" id="IPR000999">
    <property type="entry name" value="RNase_III_dom"/>
</dbReference>
<dbReference type="InterPro" id="IPR036389">
    <property type="entry name" value="RNase_III_sf"/>
</dbReference>
<dbReference type="GO" id="GO:0004525">
    <property type="term" value="F:ribonuclease III activity"/>
    <property type="evidence" value="ECO:0007669"/>
    <property type="project" value="InterPro"/>
</dbReference>
<organism evidence="2 3">
    <name type="scientific">Hericium alpestre</name>
    <dbReference type="NCBI Taxonomy" id="135208"/>
    <lineage>
        <taxon>Eukaryota</taxon>
        <taxon>Fungi</taxon>
        <taxon>Dikarya</taxon>
        <taxon>Basidiomycota</taxon>
        <taxon>Agaricomycotina</taxon>
        <taxon>Agaricomycetes</taxon>
        <taxon>Russulales</taxon>
        <taxon>Hericiaceae</taxon>
        <taxon>Hericium</taxon>
    </lineage>
</organism>
<evidence type="ECO:0000259" key="1">
    <source>
        <dbReference type="Pfam" id="PF14622"/>
    </source>
</evidence>
<gene>
    <name evidence="2" type="ORF">EWM64_g5705</name>
</gene>
<dbReference type="SUPFAM" id="SSF69065">
    <property type="entry name" value="RNase III domain-like"/>
    <property type="match status" value="1"/>
</dbReference>
<keyword evidence="3" id="KW-1185">Reference proteome</keyword>
<dbReference type="GO" id="GO:0003735">
    <property type="term" value="F:structural constituent of ribosome"/>
    <property type="evidence" value="ECO:0007669"/>
    <property type="project" value="InterPro"/>
</dbReference>
<dbReference type="OrthoDB" id="2281895at2759"/>
<proteinExistence type="predicted"/>
<dbReference type="AlphaFoldDB" id="A0A4Y9ZW66"/>
<dbReference type="STRING" id="135208.A0A4Y9ZW66"/>
<name>A0A4Y9ZW66_9AGAM</name>
<dbReference type="GO" id="GO:0006396">
    <property type="term" value="P:RNA processing"/>
    <property type="evidence" value="ECO:0007669"/>
    <property type="project" value="InterPro"/>
</dbReference>
<dbReference type="GO" id="GO:0032543">
    <property type="term" value="P:mitochondrial translation"/>
    <property type="evidence" value="ECO:0007669"/>
    <property type="project" value="InterPro"/>
</dbReference>
<reference evidence="2 3" key="1">
    <citation type="submission" date="2019-02" db="EMBL/GenBank/DDBJ databases">
        <title>Genome sequencing of the rare red list fungi Hericium alpestre (H. flagellum).</title>
        <authorList>
            <person name="Buettner E."/>
            <person name="Kellner H."/>
        </authorList>
    </citation>
    <scope>NUCLEOTIDE SEQUENCE [LARGE SCALE GENOMIC DNA]</scope>
    <source>
        <strain evidence="2 3">DSM 108284</strain>
    </source>
</reference>
<evidence type="ECO:0000313" key="3">
    <source>
        <dbReference type="Proteomes" id="UP000298061"/>
    </source>
</evidence>
<dbReference type="InterPro" id="IPR040030">
    <property type="entry name" value="Ribosomal_mL57"/>
</dbReference>
<dbReference type="PANTHER" id="PTHR28160:SF1">
    <property type="entry name" value="LARGE RIBOSOMAL SUBUNIT PROTEIN ML57"/>
    <property type="match status" value="1"/>
</dbReference>